<dbReference type="Gene3D" id="1.20.1260.10">
    <property type="match status" value="2"/>
</dbReference>
<dbReference type="PANTHER" id="PTHR36933:SF1">
    <property type="entry name" value="SLL0788 PROTEIN"/>
    <property type="match status" value="1"/>
</dbReference>
<name>A0A0P9FCH6_9CHLR</name>
<comment type="caution">
    <text evidence="3">The sequence shown here is derived from an EMBL/GenBank/DDBJ whole genome shotgun (WGS) entry which is preliminary data.</text>
</comment>
<feature type="domain" description="DUF305" evidence="2">
    <location>
        <begin position="38"/>
        <end position="172"/>
    </location>
</feature>
<evidence type="ECO:0000259" key="2">
    <source>
        <dbReference type="Pfam" id="PF03713"/>
    </source>
</evidence>
<dbReference type="Proteomes" id="UP000050509">
    <property type="component" value="Unassembled WGS sequence"/>
</dbReference>
<keyword evidence="4" id="KW-1185">Reference proteome</keyword>
<sequence>MGVDQGSMQGTAAAPMTSATAGMDHGGMQMGDSNAPYDAQFIDSMIAHHQGAIDMANQALKEASKPELKALAQSIVTAQQSEIKQMQEWRKAWYPDLASTAGMGMDMGDMQISADTSKPFDQRFIEAMIAHHQGAIMMAKEAQQKAEHAEIKTLAGAIITAQEGEIAQMQQWRKAWFGQ</sequence>
<feature type="region of interest" description="Disordered" evidence="1">
    <location>
        <begin position="1"/>
        <end position="30"/>
    </location>
</feature>
<reference evidence="3 4" key="1">
    <citation type="submission" date="2015-09" db="EMBL/GenBank/DDBJ databases">
        <title>Draft genome sequence of Kouleothrix aurantiaca JCM 19913.</title>
        <authorList>
            <person name="Hemp J."/>
        </authorList>
    </citation>
    <scope>NUCLEOTIDE SEQUENCE [LARGE SCALE GENOMIC DNA]</scope>
    <source>
        <strain evidence="3 4">COM-B</strain>
    </source>
</reference>
<evidence type="ECO:0000313" key="3">
    <source>
        <dbReference type="EMBL" id="KPV54414.1"/>
    </source>
</evidence>
<dbReference type="Pfam" id="PF03713">
    <property type="entry name" value="DUF305"/>
    <property type="match status" value="1"/>
</dbReference>
<feature type="compositionally biased region" description="Polar residues" evidence="1">
    <location>
        <begin position="1"/>
        <end position="10"/>
    </location>
</feature>
<gene>
    <name evidence="3" type="ORF">SE17_03915</name>
</gene>
<evidence type="ECO:0000256" key="1">
    <source>
        <dbReference type="SAM" id="MobiDB-lite"/>
    </source>
</evidence>
<accession>A0A0P9FCH6</accession>
<organism evidence="3 4">
    <name type="scientific">Kouleothrix aurantiaca</name>
    <dbReference type="NCBI Taxonomy" id="186479"/>
    <lineage>
        <taxon>Bacteria</taxon>
        <taxon>Bacillati</taxon>
        <taxon>Chloroflexota</taxon>
        <taxon>Chloroflexia</taxon>
        <taxon>Chloroflexales</taxon>
        <taxon>Roseiflexineae</taxon>
        <taxon>Roseiflexaceae</taxon>
        <taxon>Kouleothrix</taxon>
    </lineage>
</organism>
<dbReference type="PANTHER" id="PTHR36933">
    <property type="entry name" value="SLL0788 PROTEIN"/>
    <property type="match status" value="1"/>
</dbReference>
<dbReference type="AlphaFoldDB" id="A0A0P9FCH6"/>
<dbReference type="EMBL" id="LJCR01000061">
    <property type="protein sequence ID" value="KPV54414.1"/>
    <property type="molecule type" value="Genomic_DNA"/>
</dbReference>
<protein>
    <recommendedName>
        <fullName evidence="2">DUF305 domain-containing protein</fullName>
    </recommendedName>
</protein>
<proteinExistence type="predicted"/>
<dbReference type="InterPro" id="IPR012347">
    <property type="entry name" value="Ferritin-like"/>
</dbReference>
<dbReference type="PATRIC" id="fig|186479.3.peg.9313"/>
<evidence type="ECO:0000313" key="4">
    <source>
        <dbReference type="Proteomes" id="UP000050509"/>
    </source>
</evidence>
<dbReference type="InterPro" id="IPR005183">
    <property type="entry name" value="DUF305_CopM-like"/>
</dbReference>